<dbReference type="PANTHER" id="PTHR42951">
    <property type="entry name" value="METALLO-BETA-LACTAMASE DOMAIN-CONTAINING"/>
    <property type="match status" value="1"/>
</dbReference>
<keyword evidence="3" id="KW-1185">Reference proteome</keyword>
<evidence type="ECO:0000313" key="3">
    <source>
        <dbReference type="Proteomes" id="UP001500556"/>
    </source>
</evidence>
<name>A0ABP8YJK0_9MICO</name>
<dbReference type="Pfam" id="PF00753">
    <property type="entry name" value="Lactamase_B"/>
    <property type="match status" value="1"/>
</dbReference>
<organism evidence="2 3">
    <name type="scientific">Pedococcus ginsenosidimutans</name>
    <dbReference type="NCBI Taxonomy" id="490570"/>
    <lineage>
        <taxon>Bacteria</taxon>
        <taxon>Bacillati</taxon>
        <taxon>Actinomycetota</taxon>
        <taxon>Actinomycetes</taxon>
        <taxon>Micrococcales</taxon>
        <taxon>Intrasporangiaceae</taxon>
        <taxon>Pedococcus</taxon>
    </lineage>
</organism>
<dbReference type="InterPro" id="IPR050855">
    <property type="entry name" value="NDM-1-like"/>
</dbReference>
<dbReference type="SUPFAM" id="SSF56281">
    <property type="entry name" value="Metallo-hydrolase/oxidoreductase"/>
    <property type="match status" value="1"/>
</dbReference>
<dbReference type="PANTHER" id="PTHR42951:SF4">
    <property type="entry name" value="ACYL-COENZYME A THIOESTERASE MBLAC2"/>
    <property type="match status" value="1"/>
</dbReference>
<accession>A0ABP8YJK0</accession>
<dbReference type="EMBL" id="BAABLO010000013">
    <property type="protein sequence ID" value="GAA4732122.1"/>
    <property type="molecule type" value="Genomic_DNA"/>
</dbReference>
<reference evidence="3" key="1">
    <citation type="journal article" date="2019" name="Int. J. Syst. Evol. Microbiol.">
        <title>The Global Catalogue of Microorganisms (GCM) 10K type strain sequencing project: providing services to taxonomists for standard genome sequencing and annotation.</title>
        <authorList>
            <consortium name="The Broad Institute Genomics Platform"/>
            <consortium name="The Broad Institute Genome Sequencing Center for Infectious Disease"/>
            <person name="Wu L."/>
            <person name="Ma J."/>
        </authorList>
    </citation>
    <scope>NUCLEOTIDE SEQUENCE [LARGE SCALE GENOMIC DNA]</scope>
    <source>
        <strain evidence="3">JCM 18961</strain>
    </source>
</reference>
<dbReference type="Gene3D" id="3.60.15.10">
    <property type="entry name" value="Ribonuclease Z/Hydroxyacylglutathione hydrolase-like"/>
    <property type="match status" value="1"/>
</dbReference>
<comment type="caution">
    <text evidence="2">The sequence shown here is derived from an EMBL/GenBank/DDBJ whole genome shotgun (WGS) entry which is preliminary data.</text>
</comment>
<dbReference type="SMART" id="SM00849">
    <property type="entry name" value="Lactamase_B"/>
    <property type="match status" value="1"/>
</dbReference>
<sequence>MAPYARAMARAATVELAPSVWRIPLLGDFVNGFILRDDDGQVTLVDMGVKQSGPKVLAALASIGSGPSDVTRLLLTHAHPDHAGGAAHVAKATGRDFGVHEADAPYAEAGASPPRDQSFRLARIMTRLMGSNAFPAVMVGERLIDGQVLDVAGGLEVVHTPGHSPGHVAYLHRDSGVLITGDSIFNVRGVRWPIKSFCTDFRLTQKTAHRLAELDYTTAAFTHGPHIADQPREAIRRFLATQKV</sequence>
<protein>
    <submittedName>
        <fullName evidence="2">MBL fold metallo-hydrolase</fullName>
    </submittedName>
</protein>
<dbReference type="Proteomes" id="UP001500556">
    <property type="component" value="Unassembled WGS sequence"/>
</dbReference>
<evidence type="ECO:0000313" key="2">
    <source>
        <dbReference type="EMBL" id="GAA4732122.1"/>
    </source>
</evidence>
<dbReference type="CDD" id="cd07721">
    <property type="entry name" value="yflN-like_MBL-fold"/>
    <property type="match status" value="1"/>
</dbReference>
<gene>
    <name evidence="2" type="ORF">GCM10025782_34090</name>
</gene>
<dbReference type="InterPro" id="IPR001279">
    <property type="entry name" value="Metallo-B-lactamas"/>
</dbReference>
<evidence type="ECO:0000259" key="1">
    <source>
        <dbReference type="SMART" id="SM00849"/>
    </source>
</evidence>
<proteinExistence type="predicted"/>
<dbReference type="InterPro" id="IPR036866">
    <property type="entry name" value="RibonucZ/Hydroxyglut_hydro"/>
</dbReference>
<feature type="domain" description="Metallo-beta-lactamase" evidence="1">
    <location>
        <begin position="29"/>
        <end position="223"/>
    </location>
</feature>